<dbReference type="Pfam" id="PF04500">
    <property type="entry name" value="FLYWCH"/>
    <property type="match status" value="1"/>
</dbReference>
<accession>A0AAV7KDW6</accession>
<protein>
    <submittedName>
        <fullName evidence="6">Exportin-2-like</fullName>
    </submittedName>
</protein>
<dbReference type="SUPFAM" id="SSF48371">
    <property type="entry name" value="ARM repeat"/>
    <property type="match status" value="1"/>
</dbReference>
<dbReference type="GO" id="GO:0006606">
    <property type="term" value="P:protein import into nucleus"/>
    <property type="evidence" value="ECO:0007669"/>
    <property type="project" value="TreeGrafter"/>
</dbReference>
<evidence type="ECO:0000256" key="1">
    <source>
        <dbReference type="ARBA" id="ARBA00022723"/>
    </source>
</evidence>
<proteinExistence type="predicted"/>
<keyword evidence="1" id="KW-0479">Metal-binding</keyword>
<dbReference type="GO" id="GO:0005635">
    <property type="term" value="C:nuclear envelope"/>
    <property type="evidence" value="ECO:0007669"/>
    <property type="project" value="TreeGrafter"/>
</dbReference>
<keyword evidence="2" id="KW-0863">Zinc-finger</keyword>
<dbReference type="InterPro" id="IPR016024">
    <property type="entry name" value="ARM-type_fold"/>
</dbReference>
<dbReference type="InterPro" id="IPR011989">
    <property type="entry name" value="ARM-like"/>
</dbReference>
<organism evidence="6 7">
    <name type="scientific">Oopsacas minuta</name>
    <dbReference type="NCBI Taxonomy" id="111878"/>
    <lineage>
        <taxon>Eukaryota</taxon>
        <taxon>Metazoa</taxon>
        <taxon>Porifera</taxon>
        <taxon>Hexactinellida</taxon>
        <taxon>Hexasterophora</taxon>
        <taxon>Lyssacinosida</taxon>
        <taxon>Leucopsacidae</taxon>
        <taxon>Oopsacas</taxon>
    </lineage>
</organism>
<dbReference type="Pfam" id="PF08506">
    <property type="entry name" value="Cse1"/>
    <property type="match status" value="1"/>
</dbReference>
<dbReference type="GO" id="GO:0005829">
    <property type="term" value="C:cytosol"/>
    <property type="evidence" value="ECO:0007669"/>
    <property type="project" value="TreeGrafter"/>
</dbReference>
<feature type="domain" description="FLYWCH-type" evidence="4">
    <location>
        <begin position="13"/>
        <end position="69"/>
    </location>
</feature>
<comment type="caution">
    <text evidence="6">The sequence shown here is derived from an EMBL/GenBank/DDBJ whole genome shotgun (WGS) entry which is preliminary data.</text>
</comment>
<sequence length="351" mass="40169">MAEPFDQPTVRLIKSQRGGDKLFESGSFFGVQRRVADVTYWLCEQRGVCKARVHTKGMVIVKRTNEHSHGPDDVILQTIKQHVVSVMLVSPDIVQKQISDAISIIGKRDFPKDWSGLLGELTSKLQSGDFHAINGALQTAHSLFKKYRYEIKNQTLWEEIKFVLENFADPFTNLFVTTIELCQTHKEDIKVISILYESVLLCTKIFHSLNYQELPDHFEENMQVWMEIFHQLLQLENQLVETDIDTEVGVLQLIKSQVCDNVALYAQKFDEDFKDYLPRFVEDIWTLLVSTGLKAKYDILMCNAIDFLARVAEKNTYKSLFEGEGILLTICSQVTVITLLGLLLNLEEGKG</sequence>
<evidence type="ECO:0000313" key="6">
    <source>
        <dbReference type="EMBL" id="KAI6659428.1"/>
    </source>
</evidence>
<dbReference type="AlphaFoldDB" id="A0AAV7KDW6"/>
<dbReference type="PANTHER" id="PTHR10997">
    <property type="entry name" value="IMPORTIN-7, 8, 11"/>
    <property type="match status" value="1"/>
</dbReference>
<evidence type="ECO:0000256" key="3">
    <source>
        <dbReference type="ARBA" id="ARBA00022833"/>
    </source>
</evidence>
<dbReference type="GO" id="GO:0005049">
    <property type="term" value="F:nuclear export signal receptor activity"/>
    <property type="evidence" value="ECO:0007669"/>
    <property type="project" value="TreeGrafter"/>
</dbReference>
<evidence type="ECO:0000256" key="2">
    <source>
        <dbReference type="ARBA" id="ARBA00022771"/>
    </source>
</evidence>
<reference evidence="6 7" key="1">
    <citation type="journal article" date="2023" name="BMC Biol.">
        <title>The compact genome of the sponge Oopsacas minuta (Hexactinellida) is lacking key metazoan core genes.</title>
        <authorList>
            <person name="Santini S."/>
            <person name="Schenkelaars Q."/>
            <person name="Jourda C."/>
            <person name="Duchesne M."/>
            <person name="Belahbib H."/>
            <person name="Rocher C."/>
            <person name="Selva M."/>
            <person name="Riesgo A."/>
            <person name="Vervoort M."/>
            <person name="Leys S.P."/>
            <person name="Kodjabachian L."/>
            <person name="Le Bivic A."/>
            <person name="Borchiellini C."/>
            <person name="Claverie J.M."/>
            <person name="Renard E."/>
        </authorList>
    </citation>
    <scope>NUCLEOTIDE SEQUENCE [LARGE SCALE GENOMIC DNA]</scope>
    <source>
        <strain evidence="6">SPO-2</strain>
    </source>
</reference>
<dbReference type="GO" id="GO:0006611">
    <property type="term" value="P:protein export from nucleus"/>
    <property type="evidence" value="ECO:0007669"/>
    <property type="project" value="TreeGrafter"/>
</dbReference>
<name>A0AAV7KDW6_9METZ</name>
<gene>
    <name evidence="6" type="ORF">LOD99_10808</name>
</gene>
<dbReference type="PANTHER" id="PTHR10997:SF8">
    <property type="entry name" value="EXPORTIN-2"/>
    <property type="match status" value="1"/>
</dbReference>
<evidence type="ECO:0000313" key="7">
    <source>
        <dbReference type="Proteomes" id="UP001165289"/>
    </source>
</evidence>
<feature type="domain" description="Exportin-2 central" evidence="5">
    <location>
        <begin position="143"/>
        <end position="336"/>
    </location>
</feature>
<evidence type="ECO:0000259" key="4">
    <source>
        <dbReference type="Pfam" id="PF04500"/>
    </source>
</evidence>
<keyword evidence="3" id="KW-0862">Zinc</keyword>
<dbReference type="InterPro" id="IPR007588">
    <property type="entry name" value="Znf_FLYWCH"/>
</dbReference>
<dbReference type="Proteomes" id="UP001165289">
    <property type="component" value="Unassembled WGS sequence"/>
</dbReference>
<dbReference type="InterPro" id="IPR013713">
    <property type="entry name" value="XPO2_central"/>
</dbReference>
<dbReference type="Gene3D" id="1.25.10.10">
    <property type="entry name" value="Leucine-rich Repeat Variant"/>
    <property type="match status" value="1"/>
</dbReference>
<dbReference type="EMBL" id="JAKMXF010000062">
    <property type="protein sequence ID" value="KAI6659428.1"/>
    <property type="molecule type" value="Genomic_DNA"/>
</dbReference>
<evidence type="ECO:0000259" key="5">
    <source>
        <dbReference type="Pfam" id="PF08506"/>
    </source>
</evidence>
<dbReference type="GO" id="GO:0008270">
    <property type="term" value="F:zinc ion binding"/>
    <property type="evidence" value="ECO:0007669"/>
    <property type="project" value="UniProtKB-KW"/>
</dbReference>
<keyword evidence="7" id="KW-1185">Reference proteome</keyword>